<dbReference type="AlphaFoldDB" id="A0A956M1L4"/>
<evidence type="ECO:0000313" key="1">
    <source>
        <dbReference type="EMBL" id="MCA9728897.1"/>
    </source>
</evidence>
<accession>A0A956M1L4</accession>
<reference evidence="1" key="2">
    <citation type="journal article" date="2021" name="Microbiome">
        <title>Successional dynamics and alternative stable states in a saline activated sludge microbial community over 9 years.</title>
        <authorList>
            <person name="Wang Y."/>
            <person name="Ye J."/>
            <person name="Ju F."/>
            <person name="Liu L."/>
            <person name="Boyd J.A."/>
            <person name="Deng Y."/>
            <person name="Parks D.H."/>
            <person name="Jiang X."/>
            <person name="Yin X."/>
            <person name="Woodcroft B.J."/>
            <person name="Tyson G.W."/>
            <person name="Hugenholtz P."/>
            <person name="Polz M.F."/>
            <person name="Zhang T."/>
        </authorList>
    </citation>
    <scope>NUCLEOTIDE SEQUENCE</scope>
    <source>
        <strain evidence="1">HKST-UBA01</strain>
    </source>
</reference>
<comment type="caution">
    <text evidence="1">The sequence shown here is derived from an EMBL/GenBank/DDBJ whole genome shotgun (WGS) entry which is preliminary data.</text>
</comment>
<name>A0A956M1L4_UNCEI</name>
<protein>
    <submittedName>
        <fullName evidence="1">Uncharacterized protein</fullName>
    </submittedName>
</protein>
<dbReference type="EMBL" id="JAGQHR010000506">
    <property type="protein sequence ID" value="MCA9728897.1"/>
    <property type="molecule type" value="Genomic_DNA"/>
</dbReference>
<gene>
    <name evidence="1" type="ORF">KC729_14495</name>
</gene>
<sequence length="132" mass="14574">LGLIYEQNGRFAGGAYSPLLRKVDRFDTQSLRKSLSQREGLAARLLQIDVQVTKLIESLRERGLTSPYLRNYVVARLNPVRFVRTSKDRNEPPMTLAAALTKMTAAARAFDVNKVKPGDLALVAAVVSGDDD</sequence>
<dbReference type="Proteomes" id="UP000697710">
    <property type="component" value="Unassembled WGS sequence"/>
</dbReference>
<evidence type="ECO:0000313" key="2">
    <source>
        <dbReference type="Proteomes" id="UP000697710"/>
    </source>
</evidence>
<feature type="non-terminal residue" evidence="1">
    <location>
        <position position="1"/>
    </location>
</feature>
<organism evidence="1 2">
    <name type="scientific">Eiseniibacteriota bacterium</name>
    <dbReference type="NCBI Taxonomy" id="2212470"/>
    <lineage>
        <taxon>Bacteria</taxon>
        <taxon>Candidatus Eiseniibacteriota</taxon>
    </lineage>
</organism>
<proteinExistence type="predicted"/>
<reference evidence="1" key="1">
    <citation type="submission" date="2020-04" db="EMBL/GenBank/DDBJ databases">
        <authorList>
            <person name="Zhang T."/>
        </authorList>
    </citation>
    <scope>NUCLEOTIDE SEQUENCE</scope>
    <source>
        <strain evidence="1">HKST-UBA01</strain>
    </source>
</reference>